<keyword evidence="4 11" id="KW-1133">Transmembrane helix</keyword>
<keyword evidence="2" id="KW-0813">Transport</keyword>
<reference evidence="13 14" key="1">
    <citation type="submission" date="2018-03" db="EMBL/GenBank/DDBJ databases">
        <title>Genomic Encyclopedia of Type Strains, Phase III (KMG-III): the genomes of soil and plant-associated and newly described type strains.</title>
        <authorList>
            <person name="Whitman W."/>
        </authorList>
    </citation>
    <scope>NUCLEOTIDE SEQUENCE [LARGE SCALE GENOMIC DNA]</scope>
    <source>
        <strain evidence="13 14">CGMCC 1.9313</strain>
    </source>
</reference>
<feature type="transmembrane region" description="Helical" evidence="11">
    <location>
        <begin position="454"/>
        <end position="474"/>
    </location>
</feature>
<comment type="subcellular location">
    <subcellularLocation>
        <location evidence="1">Membrane</location>
        <topology evidence="1">Multi-pass membrane protein</topology>
    </subcellularLocation>
</comment>
<dbReference type="PANTHER" id="PTHR43427:SF6">
    <property type="entry name" value="CHLORIDE CHANNEL PROTEIN CLC-E"/>
    <property type="match status" value="1"/>
</dbReference>
<evidence type="ECO:0000313" key="14">
    <source>
        <dbReference type="Proteomes" id="UP000238034"/>
    </source>
</evidence>
<evidence type="ECO:0000313" key="13">
    <source>
        <dbReference type="EMBL" id="PRY52612.1"/>
    </source>
</evidence>
<keyword evidence="10" id="KW-0129">CBS domain</keyword>
<keyword evidence="7" id="KW-0869">Chloride channel</keyword>
<dbReference type="InterPro" id="IPR050368">
    <property type="entry name" value="ClC-type_chloride_channel"/>
</dbReference>
<protein>
    <submittedName>
        <fullName evidence="13">CIC family chloride channel protein</fullName>
    </submittedName>
</protein>
<feature type="transmembrane region" description="Helical" evidence="11">
    <location>
        <begin position="199"/>
        <end position="225"/>
    </location>
</feature>
<feature type="transmembrane region" description="Helical" evidence="11">
    <location>
        <begin position="104"/>
        <end position="126"/>
    </location>
</feature>
<feature type="transmembrane region" description="Helical" evidence="11">
    <location>
        <begin position="237"/>
        <end position="255"/>
    </location>
</feature>
<evidence type="ECO:0000256" key="11">
    <source>
        <dbReference type="SAM" id="Phobius"/>
    </source>
</evidence>
<dbReference type="EMBL" id="PVTH01000005">
    <property type="protein sequence ID" value="PRY52612.1"/>
    <property type="molecule type" value="Genomic_DNA"/>
</dbReference>
<dbReference type="AlphaFoldDB" id="A0A2T0U3W6"/>
<dbReference type="Proteomes" id="UP000238034">
    <property type="component" value="Unassembled WGS sequence"/>
</dbReference>
<keyword evidence="14" id="KW-1185">Reference proteome</keyword>
<feature type="transmembrane region" description="Helical" evidence="11">
    <location>
        <begin position="423"/>
        <end position="448"/>
    </location>
</feature>
<keyword evidence="9" id="KW-0407">Ion channel</keyword>
<feature type="transmembrane region" description="Helical" evidence="11">
    <location>
        <begin position="276"/>
        <end position="293"/>
    </location>
</feature>
<name>A0A2T0U3W6_9SPHI</name>
<evidence type="ECO:0000256" key="7">
    <source>
        <dbReference type="ARBA" id="ARBA00023173"/>
    </source>
</evidence>
<evidence type="ECO:0000256" key="9">
    <source>
        <dbReference type="ARBA" id="ARBA00023303"/>
    </source>
</evidence>
<dbReference type="Gene3D" id="1.10.3080.10">
    <property type="entry name" value="Clc chloride channel"/>
    <property type="match status" value="1"/>
</dbReference>
<feature type="transmembrane region" description="Helical" evidence="11">
    <location>
        <begin position="363"/>
        <end position="384"/>
    </location>
</feature>
<dbReference type="SUPFAM" id="SSF81340">
    <property type="entry name" value="Clc chloride channel"/>
    <property type="match status" value="1"/>
</dbReference>
<sequence length="632" mass="69585">MLVTLLLQQSSIYIYRLLKRFNTIKKFHSFLRFKKDFTKYSVKKVFSFEIFIHWLKSKLSKNQFLLLSGILVGLTSGLAGVLLKTLVGYIHYFITGKVHFTDQVLFYLIFPFLGIVLTTGVVIVFFKGQDRKGIPAILYEIAQNSSLVSSVKMYSQIIQSAITVGLGGSAGLESPIAVTGAAIGSNYAKRYHLDYRYRTLLLAAGATAGIASAFNAPIAGVMFAFEILLTGVVFTDFIPLVVAAVCGSLLSKIILNEDVLFHFNAREEFNYTNLPFYLVLGIGCGLYARYFVVVSARIEHFFKSVKLSKFNKALLGGAILSILCVLLPPLFGEGYQTIKDITNGHIAEVIKNSFFDFSGSNDWIPIVFLGLICLLKVFATATTIHSGGNGGNFAPSLFAGGILGCFIASLLTFMGIENVPETNLILVGMAGVMSGVMYAPLTAVFLIAESSEGYDLFIPLMIVSVISYVIGRWFSPISPDLKELAGQGKIFTREHDKNLLSRIQMDDLIEKDFQTVYVESAFADLLDLIKSGKRNLIGVVDGNGQLAGTISLDDLRPHMFNAESFSRLTIRDLMRPPSVVIELGKDVVSIIRLFDQSGAWNLPVSDSDGKFVGFISKSTILTRYRQLLKTYS</sequence>
<dbReference type="InterPro" id="IPR014743">
    <property type="entry name" value="Cl-channel_core"/>
</dbReference>
<evidence type="ECO:0000256" key="2">
    <source>
        <dbReference type="ARBA" id="ARBA00022448"/>
    </source>
</evidence>
<dbReference type="PROSITE" id="PS51371">
    <property type="entry name" value="CBS"/>
    <property type="match status" value="1"/>
</dbReference>
<evidence type="ECO:0000256" key="4">
    <source>
        <dbReference type="ARBA" id="ARBA00022989"/>
    </source>
</evidence>
<comment type="caution">
    <text evidence="13">The sequence shown here is derived from an EMBL/GenBank/DDBJ whole genome shotgun (WGS) entry which is preliminary data.</text>
</comment>
<keyword evidence="6 11" id="KW-0472">Membrane</keyword>
<dbReference type="GO" id="GO:0005254">
    <property type="term" value="F:chloride channel activity"/>
    <property type="evidence" value="ECO:0007669"/>
    <property type="project" value="UniProtKB-KW"/>
</dbReference>
<dbReference type="SUPFAM" id="SSF54631">
    <property type="entry name" value="CBS-domain pair"/>
    <property type="match status" value="1"/>
</dbReference>
<organism evidence="13 14">
    <name type="scientific">Arcticibacter pallidicorallinus</name>
    <dbReference type="NCBI Taxonomy" id="1259464"/>
    <lineage>
        <taxon>Bacteria</taxon>
        <taxon>Pseudomonadati</taxon>
        <taxon>Bacteroidota</taxon>
        <taxon>Sphingobacteriia</taxon>
        <taxon>Sphingobacteriales</taxon>
        <taxon>Sphingobacteriaceae</taxon>
        <taxon>Arcticibacter</taxon>
    </lineage>
</organism>
<dbReference type="InterPro" id="IPR046342">
    <property type="entry name" value="CBS_dom_sf"/>
</dbReference>
<dbReference type="Pfam" id="PF00571">
    <property type="entry name" value="CBS"/>
    <property type="match status" value="2"/>
</dbReference>
<dbReference type="InterPro" id="IPR000644">
    <property type="entry name" value="CBS_dom"/>
</dbReference>
<evidence type="ECO:0000256" key="6">
    <source>
        <dbReference type="ARBA" id="ARBA00023136"/>
    </source>
</evidence>
<accession>A0A2T0U3W6</accession>
<dbReference type="InterPro" id="IPR001807">
    <property type="entry name" value="ClC"/>
</dbReference>
<feature type="transmembrane region" description="Helical" evidence="11">
    <location>
        <begin position="396"/>
        <end position="416"/>
    </location>
</feature>
<evidence type="ECO:0000256" key="5">
    <source>
        <dbReference type="ARBA" id="ARBA00023065"/>
    </source>
</evidence>
<feature type="transmembrane region" description="Helical" evidence="11">
    <location>
        <begin position="64"/>
        <end position="92"/>
    </location>
</feature>
<keyword evidence="8" id="KW-0868">Chloride</keyword>
<evidence type="ECO:0000256" key="3">
    <source>
        <dbReference type="ARBA" id="ARBA00022692"/>
    </source>
</evidence>
<feature type="domain" description="CBS" evidence="12">
    <location>
        <begin position="574"/>
        <end position="630"/>
    </location>
</feature>
<dbReference type="Gene3D" id="3.10.580.10">
    <property type="entry name" value="CBS-domain"/>
    <property type="match status" value="1"/>
</dbReference>
<evidence type="ECO:0000256" key="10">
    <source>
        <dbReference type="PROSITE-ProRule" id="PRU00703"/>
    </source>
</evidence>
<dbReference type="PANTHER" id="PTHR43427">
    <property type="entry name" value="CHLORIDE CHANNEL PROTEIN CLC-E"/>
    <property type="match status" value="1"/>
</dbReference>
<dbReference type="OrthoDB" id="9812438at2"/>
<evidence type="ECO:0000259" key="12">
    <source>
        <dbReference type="PROSITE" id="PS51371"/>
    </source>
</evidence>
<feature type="transmembrane region" description="Helical" evidence="11">
    <location>
        <begin position="313"/>
        <end position="331"/>
    </location>
</feature>
<keyword evidence="5" id="KW-0406">Ion transport</keyword>
<proteinExistence type="predicted"/>
<evidence type="ECO:0000256" key="8">
    <source>
        <dbReference type="ARBA" id="ARBA00023214"/>
    </source>
</evidence>
<dbReference type="PRINTS" id="PR00762">
    <property type="entry name" value="CLCHANNEL"/>
</dbReference>
<dbReference type="CDD" id="cd02205">
    <property type="entry name" value="CBS_pair_SF"/>
    <property type="match status" value="1"/>
</dbReference>
<dbReference type="RefSeq" id="WP_106293034.1">
    <property type="nucleotide sequence ID" value="NZ_PVTH01000005.1"/>
</dbReference>
<dbReference type="GO" id="GO:0034707">
    <property type="term" value="C:chloride channel complex"/>
    <property type="evidence" value="ECO:0007669"/>
    <property type="project" value="UniProtKB-KW"/>
</dbReference>
<keyword evidence="3 11" id="KW-0812">Transmembrane</keyword>
<gene>
    <name evidence="13" type="ORF">B0I27_10578</name>
</gene>
<dbReference type="CDD" id="cd00400">
    <property type="entry name" value="Voltage_gated_ClC"/>
    <property type="match status" value="1"/>
</dbReference>
<dbReference type="Pfam" id="PF00654">
    <property type="entry name" value="Voltage_CLC"/>
    <property type="match status" value="1"/>
</dbReference>
<evidence type="ECO:0000256" key="1">
    <source>
        <dbReference type="ARBA" id="ARBA00004141"/>
    </source>
</evidence>